<feature type="transmembrane region" description="Helical" evidence="2">
    <location>
        <begin position="30"/>
        <end position="52"/>
    </location>
</feature>
<proteinExistence type="predicted"/>
<dbReference type="GeneID" id="27663456"/>
<accession>A0A0F2LX27</accession>
<name>A0A0F2LX27_SPOSC</name>
<protein>
    <submittedName>
        <fullName evidence="3">Uncharacterized protein</fullName>
    </submittedName>
</protein>
<evidence type="ECO:0000256" key="1">
    <source>
        <dbReference type="SAM" id="MobiDB-lite"/>
    </source>
</evidence>
<keyword evidence="2" id="KW-1133">Transmembrane helix</keyword>
<dbReference type="Proteomes" id="UP000033710">
    <property type="component" value="Unassembled WGS sequence"/>
</dbReference>
<dbReference type="AlphaFoldDB" id="A0A0F2LX27"/>
<feature type="compositionally biased region" description="Basic residues" evidence="1">
    <location>
        <begin position="193"/>
        <end position="202"/>
    </location>
</feature>
<keyword evidence="2" id="KW-0472">Membrane</keyword>
<feature type="region of interest" description="Disordered" evidence="1">
    <location>
        <begin position="185"/>
        <end position="211"/>
    </location>
</feature>
<comment type="caution">
    <text evidence="3">The sequence shown here is derived from an EMBL/GenBank/DDBJ whole genome shotgun (WGS) entry which is preliminary data.</text>
</comment>
<reference evidence="3 4" key="1">
    <citation type="journal article" date="2014" name="BMC Genomics">
        <title>Comparative genomics of the major fungal agents of human and animal Sporotrichosis: Sporothrix schenckii and Sporothrix brasiliensis.</title>
        <authorList>
            <person name="Teixeira M.M."/>
            <person name="de Almeida L.G."/>
            <person name="Kubitschek-Barreira P."/>
            <person name="Alves F.L."/>
            <person name="Kioshima E.S."/>
            <person name="Abadio A.K."/>
            <person name="Fernandes L."/>
            <person name="Derengowski L.S."/>
            <person name="Ferreira K.S."/>
            <person name="Souza R.C."/>
            <person name="Ruiz J.C."/>
            <person name="de Andrade N.C."/>
            <person name="Paes H.C."/>
            <person name="Nicola A.M."/>
            <person name="Albuquerque P."/>
            <person name="Gerber A.L."/>
            <person name="Martins V.P."/>
            <person name="Peconick L.D."/>
            <person name="Neto A.V."/>
            <person name="Chaucanez C.B."/>
            <person name="Silva P.A."/>
            <person name="Cunha O.L."/>
            <person name="de Oliveira F.F."/>
            <person name="dos Santos T.C."/>
            <person name="Barros A.L."/>
            <person name="Soares M.A."/>
            <person name="de Oliveira L.M."/>
            <person name="Marini M.M."/>
            <person name="Villalobos-Duno H."/>
            <person name="Cunha M.M."/>
            <person name="de Hoog S."/>
            <person name="da Silveira J.F."/>
            <person name="Henrissat B."/>
            <person name="Nino-Vega G.A."/>
            <person name="Cisalpino P.S."/>
            <person name="Mora-Montes H.M."/>
            <person name="Almeida S.R."/>
            <person name="Stajich J.E."/>
            <person name="Lopes-Bezerra L.M."/>
            <person name="Vasconcelos A.T."/>
            <person name="Felipe M.S."/>
        </authorList>
    </citation>
    <scope>NUCLEOTIDE SEQUENCE [LARGE SCALE GENOMIC DNA]</scope>
    <source>
        <strain evidence="3 4">1099-18</strain>
    </source>
</reference>
<evidence type="ECO:0000313" key="3">
    <source>
        <dbReference type="EMBL" id="KJR81414.1"/>
    </source>
</evidence>
<sequence length="211" mass="23237">MRACTDPDEKKHNTTCWRAVYLHVHRRRCMTVMVMVMVMATAGQAVTGHTVLRSGKQRRLPPATSRLGAADGQTVSAGACGASGASGCAPCGGAGDDLFPFLWTTAFGRTMHQWLTRQSQSTVYSLQPTRGLYHGRSEGIVYTMHYVDTCCGSEIHHDPDLEAPKNRQDMTEMFEMARCEKISVGQGMESRSMRSRKQRNASRKGSTSLAM</sequence>
<dbReference type="KEGG" id="ssck:SPSK_01248"/>
<dbReference type="EMBL" id="AXCR01000011">
    <property type="protein sequence ID" value="KJR81414.1"/>
    <property type="molecule type" value="Genomic_DNA"/>
</dbReference>
<evidence type="ECO:0000313" key="4">
    <source>
        <dbReference type="Proteomes" id="UP000033710"/>
    </source>
</evidence>
<dbReference type="RefSeq" id="XP_016584090.1">
    <property type="nucleotide sequence ID" value="XM_016728179.1"/>
</dbReference>
<evidence type="ECO:0000256" key="2">
    <source>
        <dbReference type="SAM" id="Phobius"/>
    </source>
</evidence>
<organism evidence="3 4">
    <name type="scientific">Sporothrix schenckii 1099-18</name>
    <dbReference type="NCBI Taxonomy" id="1397361"/>
    <lineage>
        <taxon>Eukaryota</taxon>
        <taxon>Fungi</taxon>
        <taxon>Dikarya</taxon>
        <taxon>Ascomycota</taxon>
        <taxon>Pezizomycotina</taxon>
        <taxon>Sordariomycetes</taxon>
        <taxon>Sordariomycetidae</taxon>
        <taxon>Ophiostomatales</taxon>
        <taxon>Ophiostomataceae</taxon>
        <taxon>Sporothrix</taxon>
    </lineage>
</organism>
<reference evidence="3 4" key="2">
    <citation type="journal article" date="2015" name="Eukaryot. Cell">
        <title>Asexual propagation of a virulent clone complex in a human and feline outbreak of sporotrichosis.</title>
        <authorList>
            <person name="Teixeira Mde M."/>
            <person name="Rodrigues A.M."/>
            <person name="Tsui C.K."/>
            <person name="de Almeida L.G."/>
            <person name="Van Diepeningen A.D."/>
            <person name="van den Ende B.G."/>
            <person name="Fernandes G.F."/>
            <person name="Kano R."/>
            <person name="Hamelin R.C."/>
            <person name="Lopes-Bezerra L.M."/>
            <person name="Vasconcelos A.T."/>
            <person name="de Hoog S."/>
            <person name="de Camargo Z.P."/>
            <person name="Felipe M.S."/>
        </authorList>
    </citation>
    <scope>NUCLEOTIDE SEQUENCE [LARGE SCALE GENOMIC DNA]</scope>
    <source>
        <strain evidence="3 4">1099-18</strain>
    </source>
</reference>
<gene>
    <name evidence="3" type="ORF">SPSK_01248</name>
</gene>
<dbReference type="VEuPathDB" id="FungiDB:SPSK_01248"/>
<keyword evidence="2" id="KW-0812">Transmembrane</keyword>